<dbReference type="Pfam" id="PF00270">
    <property type="entry name" value="DEAD"/>
    <property type="match status" value="1"/>
</dbReference>
<feature type="domain" description="DEAD-box RNA helicase Q" evidence="10">
    <location>
        <begin position="4"/>
        <end position="32"/>
    </location>
</feature>
<dbReference type="SUPFAM" id="SSF52540">
    <property type="entry name" value="P-loop containing nucleoside triphosphate hydrolases"/>
    <property type="match status" value="1"/>
</dbReference>
<feature type="domain" description="Helicase ATP-binding" evidence="8">
    <location>
        <begin position="35"/>
        <end position="206"/>
    </location>
</feature>
<dbReference type="PANTHER" id="PTHR47959">
    <property type="entry name" value="ATP-DEPENDENT RNA HELICASE RHLE-RELATED"/>
    <property type="match status" value="1"/>
</dbReference>
<evidence type="ECO:0000259" key="8">
    <source>
        <dbReference type="PROSITE" id="PS51192"/>
    </source>
</evidence>
<evidence type="ECO:0000259" key="10">
    <source>
        <dbReference type="PROSITE" id="PS51195"/>
    </source>
</evidence>
<dbReference type="CDD" id="cd00268">
    <property type="entry name" value="DEADc"/>
    <property type="match status" value="1"/>
</dbReference>
<dbReference type="OrthoDB" id="9805696at2"/>
<dbReference type="Pfam" id="PF00271">
    <property type="entry name" value="Helicase_C"/>
    <property type="match status" value="1"/>
</dbReference>
<dbReference type="InterPro" id="IPR005580">
    <property type="entry name" value="DbpA/CsdA_RNA-bd_dom"/>
</dbReference>
<evidence type="ECO:0000313" key="11">
    <source>
        <dbReference type="EMBL" id="TQV88014.1"/>
    </source>
</evidence>
<accession>A0A545UEX3</accession>
<evidence type="ECO:0000256" key="3">
    <source>
        <dbReference type="ARBA" id="ARBA00022806"/>
    </source>
</evidence>
<evidence type="ECO:0000256" key="1">
    <source>
        <dbReference type="ARBA" id="ARBA00022741"/>
    </source>
</evidence>
<dbReference type="Gene3D" id="3.30.70.330">
    <property type="match status" value="1"/>
</dbReference>
<dbReference type="Pfam" id="PF03880">
    <property type="entry name" value="DbpA"/>
    <property type="match status" value="1"/>
</dbReference>
<dbReference type="InterPro" id="IPR000629">
    <property type="entry name" value="RNA-helicase_DEAD-box_CS"/>
</dbReference>
<comment type="caution">
    <text evidence="11">The sequence shown here is derived from an EMBL/GenBank/DDBJ whole genome shotgun (WGS) entry which is preliminary data.</text>
</comment>
<dbReference type="EC" id="3.6.4.13" evidence="11"/>
<dbReference type="Gene3D" id="3.40.50.300">
    <property type="entry name" value="P-loop containing nucleotide triphosphate hydrolases"/>
    <property type="match status" value="2"/>
</dbReference>
<evidence type="ECO:0000256" key="5">
    <source>
        <dbReference type="ARBA" id="ARBA00038437"/>
    </source>
</evidence>
<gene>
    <name evidence="11" type="primary">dbpA</name>
    <name evidence="11" type="ORF">FLL46_09385</name>
</gene>
<name>A0A545UEX3_9GAMM</name>
<evidence type="ECO:0000313" key="12">
    <source>
        <dbReference type="Proteomes" id="UP000315439"/>
    </source>
</evidence>
<dbReference type="EMBL" id="VIKS01000005">
    <property type="protein sequence ID" value="TQV88014.1"/>
    <property type="molecule type" value="Genomic_DNA"/>
</dbReference>
<reference evidence="11 12" key="1">
    <citation type="submission" date="2019-07" db="EMBL/GenBank/DDBJ databases">
        <title>Draft genome for Aliikangiella sp. M105.</title>
        <authorList>
            <person name="Wang G."/>
        </authorList>
    </citation>
    <scope>NUCLEOTIDE SEQUENCE [LARGE SCALE GENOMIC DNA]</scope>
    <source>
        <strain evidence="11 12">M105</strain>
    </source>
</reference>
<keyword evidence="4 7" id="KW-0067">ATP-binding</keyword>
<dbReference type="CDD" id="cd18787">
    <property type="entry name" value="SF2_C_DEAD"/>
    <property type="match status" value="1"/>
</dbReference>
<dbReference type="PROSITE" id="PS00039">
    <property type="entry name" value="DEAD_ATP_HELICASE"/>
    <property type="match status" value="1"/>
</dbReference>
<evidence type="ECO:0000256" key="7">
    <source>
        <dbReference type="RuleBase" id="RU000492"/>
    </source>
</evidence>
<dbReference type="PROSITE" id="PS51195">
    <property type="entry name" value="Q_MOTIF"/>
    <property type="match status" value="1"/>
</dbReference>
<dbReference type="Proteomes" id="UP000315439">
    <property type="component" value="Unassembled WGS sequence"/>
</dbReference>
<organism evidence="11 12">
    <name type="scientific">Aliikangiella coralliicola</name>
    <dbReference type="NCBI Taxonomy" id="2592383"/>
    <lineage>
        <taxon>Bacteria</taxon>
        <taxon>Pseudomonadati</taxon>
        <taxon>Pseudomonadota</taxon>
        <taxon>Gammaproteobacteria</taxon>
        <taxon>Oceanospirillales</taxon>
        <taxon>Pleioneaceae</taxon>
        <taxon>Aliikangiella</taxon>
    </lineage>
</organism>
<dbReference type="GO" id="GO:0016787">
    <property type="term" value="F:hydrolase activity"/>
    <property type="evidence" value="ECO:0007669"/>
    <property type="project" value="UniProtKB-KW"/>
</dbReference>
<dbReference type="InterPro" id="IPR011545">
    <property type="entry name" value="DEAD/DEAH_box_helicase_dom"/>
</dbReference>
<keyword evidence="2 7" id="KW-0378">Hydrolase</keyword>
<dbReference type="GO" id="GO:0003676">
    <property type="term" value="F:nucleic acid binding"/>
    <property type="evidence" value="ECO:0007669"/>
    <property type="project" value="InterPro"/>
</dbReference>
<keyword evidence="12" id="KW-1185">Reference proteome</keyword>
<keyword evidence="1 7" id="KW-0547">Nucleotide-binding</keyword>
<dbReference type="InterPro" id="IPR050079">
    <property type="entry name" value="DEAD_box_RNA_helicase"/>
</dbReference>
<feature type="domain" description="Helicase C-terminal" evidence="9">
    <location>
        <begin position="216"/>
        <end position="376"/>
    </location>
</feature>
<dbReference type="GO" id="GO:0005829">
    <property type="term" value="C:cytosol"/>
    <property type="evidence" value="ECO:0007669"/>
    <property type="project" value="TreeGrafter"/>
</dbReference>
<dbReference type="InterPro" id="IPR001650">
    <property type="entry name" value="Helicase_C-like"/>
</dbReference>
<evidence type="ECO:0000256" key="6">
    <source>
        <dbReference type="PROSITE-ProRule" id="PRU00552"/>
    </source>
</evidence>
<dbReference type="InterPro" id="IPR012677">
    <property type="entry name" value="Nucleotide-bd_a/b_plait_sf"/>
</dbReference>
<dbReference type="PROSITE" id="PS51192">
    <property type="entry name" value="HELICASE_ATP_BIND_1"/>
    <property type="match status" value="1"/>
</dbReference>
<feature type="short sequence motif" description="Q motif" evidence="6">
    <location>
        <begin position="4"/>
        <end position="32"/>
    </location>
</feature>
<comment type="similarity">
    <text evidence="5 7">Belongs to the DEAD box helicase family.</text>
</comment>
<evidence type="ECO:0000259" key="9">
    <source>
        <dbReference type="PROSITE" id="PS51194"/>
    </source>
</evidence>
<keyword evidence="3 7" id="KW-0347">Helicase</keyword>
<dbReference type="InterPro" id="IPR014014">
    <property type="entry name" value="RNA_helicase_DEAD_Q_motif"/>
</dbReference>
<dbReference type="InterPro" id="IPR027417">
    <property type="entry name" value="P-loop_NTPase"/>
</dbReference>
<dbReference type="SMART" id="SM00487">
    <property type="entry name" value="DEXDc"/>
    <property type="match status" value="1"/>
</dbReference>
<dbReference type="NCBIfam" id="NF008744">
    <property type="entry name" value="PRK11776.1"/>
    <property type="match status" value="1"/>
</dbReference>
<proteinExistence type="inferred from homology"/>
<dbReference type="GO" id="GO:0005524">
    <property type="term" value="F:ATP binding"/>
    <property type="evidence" value="ECO:0007669"/>
    <property type="project" value="UniProtKB-KW"/>
</dbReference>
<evidence type="ECO:0000256" key="2">
    <source>
        <dbReference type="ARBA" id="ARBA00022801"/>
    </source>
</evidence>
<dbReference type="GO" id="GO:0003724">
    <property type="term" value="F:RNA helicase activity"/>
    <property type="evidence" value="ECO:0007669"/>
    <property type="project" value="UniProtKB-EC"/>
</dbReference>
<dbReference type="RefSeq" id="WP_142893255.1">
    <property type="nucleotide sequence ID" value="NZ_ML660163.1"/>
</dbReference>
<dbReference type="SMART" id="SM00490">
    <property type="entry name" value="HELICc"/>
    <property type="match status" value="1"/>
</dbReference>
<sequence>MTQTEFSSLPLTPAELNNLKELGYQTMTPIQAKSLPVILQGKDLLAQAKTGSGKTAAFGIALLHSLTIAHYETEALVLCPTRELAEQVSNELRRLARAIPNTKVTTLCGGKPMGPQLASLEHNPHIVVGTPGRVLKHLDKGSLTLRRLKTLVLDEADRMLDMGFSDDIRKVIQCTPNQRQTLLFSATYPKEIKAISQSVQNNPVDIYVETKHQETQIEQRFFEVDREQRESALISLLQHYQPEACVIFCNRKQQCQDVANLLLSHRISAKAIHGDLEQRDRDQILTQFANKSCSILVATDVAARGLDIKDLPMVINYELSNDPEVHVHRIGRTGRAGNQGAALSLFQPSEARKVIGIEDYLKNSMPIGNLSELNTSRAYQVKPPMVTLCINGGRKNKLRAGDILGALTADKSIKSDSIGKIDRFDFLAYVAIDKANASHALQLLSNGKIKGRKFKVRRVK</sequence>
<dbReference type="InterPro" id="IPR044742">
    <property type="entry name" value="DEAD/DEAH_RhlB"/>
</dbReference>
<dbReference type="PANTHER" id="PTHR47959:SF1">
    <property type="entry name" value="ATP-DEPENDENT RNA HELICASE DBPA"/>
    <property type="match status" value="1"/>
</dbReference>
<dbReference type="InterPro" id="IPR014001">
    <property type="entry name" value="Helicase_ATP-bd"/>
</dbReference>
<dbReference type="AlphaFoldDB" id="A0A545UEX3"/>
<evidence type="ECO:0000256" key="4">
    <source>
        <dbReference type="ARBA" id="ARBA00022840"/>
    </source>
</evidence>
<protein>
    <submittedName>
        <fullName evidence="11">ATP-dependent RNA helicase DbpA</fullName>
        <ecNumber evidence="11">3.6.4.13</ecNumber>
    </submittedName>
</protein>
<dbReference type="PROSITE" id="PS51194">
    <property type="entry name" value="HELICASE_CTER"/>
    <property type="match status" value="1"/>
</dbReference>